<reference evidence="9 10" key="1">
    <citation type="submission" date="2019-06" db="EMBL/GenBank/DDBJ databases">
        <title>Metagenome assembled Genome of Spiribacter salinus SL48-SHIP from the microbial mat of Salt Lake 48 (Novosibirsk region, Russia).</title>
        <authorList>
            <person name="Shipova A."/>
            <person name="Rozanov A.S."/>
            <person name="Bryanskaya A.V."/>
            <person name="Peltek S.E."/>
        </authorList>
    </citation>
    <scope>NUCLEOTIDE SEQUENCE [LARGE SCALE GENOMIC DNA]</scope>
    <source>
        <strain evidence="9">SL48-SHIP-2</strain>
    </source>
</reference>
<evidence type="ECO:0000256" key="2">
    <source>
        <dbReference type="ARBA" id="ARBA00022475"/>
    </source>
</evidence>
<evidence type="ECO:0000256" key="3">
    <source>
        <dbReference type="ARBA" id="ARBA00022692"/>
    </source>
</evidence>
<dbReference type="EMBL" id="VIFK01000164">
    <property type="protein sequence ID" value="TQE98623.1"/>
    <property type="molecule type" value="Genomic_DNA"/>
</dbReference>
<dbReference type="AlphaFoldDB" id="A0A540VR38"/>
<dbReference type="InterPro" id="IPR023271">
    <property type="entry name" value="Aquaporin-like"/>
</dbReference>
<evidence type="ECO:0000313" key="9">
    <source>
        <dbReference type="EMBL" id="TQE98623.1"/>
    </source>
</evidence>
<feature type="transmembrane region" description="Helical" evidence="7">
    <location>
        <begin position="37"/>
        <end position="64"/>
    </location>
</feature>
<sequence length="97" mass="10787">MKRLVWLALALVVIAIGLSFAMLNPAATELDFYFGRLALPLSLWLVIAFALGALLGMVAALGIITKQRWQLARLRREVASSRDELSELRKLPIRNSP</sequence>
<keyword evidence="4 7" id="KW-1133">Transmembrane helix</keyword>
<dbReference type="STRING" id="1260251.SPISAL_03395"/>
<evidence type="ECO:0000256" key="4">
    <source>
        <dbReference type="ARBA" id="ARBA00022989"/>
    </source>
</evidence>
<keyword evidence="2" id="KW-1003">Cell membrane</keyword>
<accession>A0A540VR38</accession>
<dbReference type="Gene3D" id="1.20.1080.10">
    <property type="entry name" value="Glycerol uptake facilitator protein"/>
    <property type="match status" value="1"/>
</dbReference>
<evidence type="ECO:0000259" key="8">
    <source>
        <dbReference type="Pfam" id="PF06305"/>
    </source>
</evidence>
<protein>
    <submittedName>
        <fullName evidence="9">LapA family protein</fullName>
    </submittedName>
</protein>
<name>A0A540VR38_9GAMM</name>
<dbReference type="GO" id="GO:0005886">
    <property type="term" value="C:plasma membrane"/>
    <property type="evidence" value="ECO:0007669"/>
    <property type="project" value="InterPro"/>
</dbReference>
<keyword evidence="6" id="KW-0175">Coiled coil</keyword>
<comment type="caution">
    <text evidence="9">The sequence shown here is derived from an EMBL/GenBank/DDBJ whole genome shotgun (WGS) entry which is preliminary data.</text>
</comment>
<evidence type="ECO:0000313" key="10">
    <source>
        <dbReference type="Proteomes" id="UP000315400"/>
    </source>
</evidence>
<dbReference type="SUPFAM" id="SSF81338">
    <property type="entry name" value="Aquaporin-like"/>
    <property type="match status" value="1"/>
</dbReference>
<dbReference type="Proteomes" id="UP000315400">
    <property type="component" value="Unassembled WGS sequence"/>
</dbReference>
<feature type="domain" description="Lipopolysaccharide assembly protein A" evidence="8">
    <location>
        <begin position="24"/>
        <end position="85"/>
    </location>
</feature>
<evidence type="ECO:0000256" key="1">
    <source>
        <dbReference type="ARBA" id="ARBA00004141"/>
    </source>
</evidence>
<evidence type="ECO:0000256" key="6">
    <source>
        <dbReference type="SAM" id="Coils"/>
    </source>
</evidence>
<feature type="coiled-coil region" evidence="6">
    <location>
        <begin position="64"/>
        <end position="91"/>
    </location>
</feature>
<keyword evidence="5 7" id="KW-0472">Membrane</keyword>
<evidence type="ECO:0000256" key="7">
    <source>
        <dbReference type="SAM" id="Phobius"/>
    </source>
</evidence>
<comment type="subcellular location">
    <subcellularLocation>
        <location evidence="1">Membrane</location>
        <topology evidence="1">Multi-pass membrane protein</topology>
    </subcellularLocation>
</comment>
<dbReference type="Pfam" id="PF06305">
    <property type="entry name" value="LapA_dom"/>
    <property type="match status" value="1"/>
</dbReference>
<organism evidence="9 10">
    <name type="scientific">Spiribacter salinus</name>
    <dbReference type="NCBI Taxonomy" id="1335746"/>
    <lineage>
        <taxon>Bacteria</taxon>
        <taxon>Pseudomonadati</taxon>
        <taxon>Pseudomonadota</taxon>
        <taxon>Gammaproteobacteria</taxon>
        <taxon>Chromatiales</taxon>
        <taxon>Ectothiorhodospiraceae</taxon>
        <taxon>Spiribacter</taxon>
    </lineage>
</organism>
<proteinExistence type="predicted"/>
<keyword evidence="3 7" id="KW-0812">Transmembrane</keyword>
<dbReference type="InterPro" id="IPR010445">
    <property type="entry name" value="LapA_dom"/>
</dbReference>
<gene>
    <name evidence="9" type="ORF">FKY71_12850</name>
</gene>
<evidence type="ECO:0000256" key="5">
    <source>
        <dbReference type="ARBA" id="ARBA00023136"/>
    </source>
</evidence>